<name>A0AAD7ZTZ2_DIPPU</name>
<evidence type="ECO:0000256" key="1">
    <source>
        <dbReference type="SAM" id="MobiDB-lite"/>
    </source>
</evidence>
<dbReference type="AlphaFoldDB" id="A0AAD7ZTZ2"/>
<comment type="caution">
    <text evidence="2">The sequence shown here is derived from an EMBL/GenBank/DDBJ whole genome shotgun (WGS) entry which is preliminary data.</text>
</comment>
<protein>
    <submittedName>
        <fullName evidence="2">Uncharacterized protein</fullName>
    </submittedName>
</protein>
<keyword evidence="3" id="KW-1185">Reference proteome</keyword>
<gene>
    <name evidence="2" type="ORF">L9F63_019773</name>
</gene>
<feature type="region of interest" description="Disordered" evidence="1">
    <location>
        <begin position="37"/>
        <end position="104"/>
    </location>
</feature>
<evidence type="ECO:0000313" key="2">
    <source>
        <dbReference type="EMBL" id="KAJ9586623.1"/>
    </source>
</evidence>
<reference evidence="2" key="2">
    <citation type="submission" date="2023-05" db="EMBL/GenBank/DDBJ databases">
        <authorList>
            <person name="Fouks B."/>
        </authorList>
    </citation>
    <scope>NUCLEOTIDE SEQUENCE</scope>
    <source>
        <strain evidence="2">Stay&amp;Tobe</strain>
        <tissue evidence="2">Testes</tissue>
    </source>
</reference>
<dbReference type="EMBL" id="JASPKZ010006856">
    <property type="protein sequence ID" value="KAJ9586623.1"/>
    <property type="molecule type" value="Genomic_DNA"/>
</dbReference>
<evidence type="ECO:0000313" key="3">
    <source>
        <dbReference type="Proteomes" id="UP001233999"/>
    </source>
</evidence>
<reference evidence="2" key="1">
    <citation type="journal article" date="2023" name="IScience">
        <title>Live-bearing cockroach genome reveals convergent evolutionary mechanisms linked to viviparity in insects and beyond.</title>
        <authorList>
            <person name="Fouks B."/>
            <person name="Harrison M.C."/>
            <person name="Mikhailova A.A."/>
            <person name="Marchal E."/>
            <person name="English S."/>
            <person name="Carruthers M."/>
            <person name="Jennings E.C."/>
            <person name="Chiamaka E.L."/>
            <person name="Frigard R.A."/>
            <person name="Pippel M."/>
            <person name="Attardo G.M."/>
            <person name="Benoit J.B."/>
            <person name="Bornberg-Bauer E."/>
            <person name="Tobe S.S."/>
        </authorList>
    </citation>
    <scope>NUCLEOTIDE SEQUENCE</scope>
    <source>
        <strain evidence="2">Stay&amp;Tobe</strain>
    </source>
</reference>
<proteinExistence type="predicted"/>
<sequence length="104" mass="11252">MDEVRIVTSGIRYKKNNMQRIMLFLLITSLLLEYTASQRRKGRPIPTSGLRSSKPKRTNSPGNQSSKGGQIAAVSRPKATGSSGNQGYGGRNKGRDRVISSATG</sequence>
<accession>A0AAD7ZTZ2</accession>
<organism evidence="2 3">
    <name type="scientific">Diploptera punctata</name>
    <name type="common">Pacific beetle cockroach</name>
    <dbReference type="NCBI Taxonomy" id="6984"/>
    <lineage>
        <taxon>Eukaryota</taxon>
        <taxon>Metazoa</taxon>
        <taxon>Ecdysozoa</taxon>
        <taxon>Arthropoda</taxon>
        <taxon>Hexapoda</taxon>
        <taxon>Insecta</taxon>
        <taxon>Pterygota</taxon>
        <taxon>Neoptera</taxon>
        <taxon>Polyneoptera</taxon>
        <taxon>Dictyoptera</taxon>
        <taxon>Blattodea</taxon>
        <taxon>Blaberoidea</taxon>
        <taxon>Blaberidae</taxon>
        <taxon>Diplopterinae</taxon>
        <taxon>Diploptera</taxon>
    </lineage>
</organism>
<dbReference type="Proteomes" id="UP001233999">
    <property type="component" value="Unassembled WGS sequence"/>
</dbReference>
<feature type="compositionally biased region" description="Polar residues" evidence="1">
    <location>
        <begin position="58"/>
        <end position="68"/>
    </location>
</feature>